<dbReference type="SUPFAM" id="SSF54292">
    <property type="entry name" value="2Fe-2S ferredoxin-like"/>
    <property type="match status" value="1"/>
</dbReference>
<evidence type="ECO:0000313" key="1">
    <source>
        <dbReference type="EMBL" id="VFJ94583.1"/>
    </source>
</evidence>
<organism evidence="1">
    <name type="scientific">Candidatus Kentrum sp. LFY</name>
    <dbReference type="NCBI Taxonomy" id="2126342"/>
    <lineage>
        <taxon>Bacteria</taxon>
        <taxon>Pseudomonadati</taxon>
        <taxon>Pseudomonadota</taxon>
        <taxon>Gammaproteobacteria</taxon>
        <taxon>Candidatus Kentrum</taxon>
    </lineage>
</organism>
<reference evidence="1" key="1">
    <citation type="submission" date="2019-02" db="EMBL/GenBank/DDBJ databases">
        <authorList>
            <person name="Gruber-Vodicka R. H."/>
            <person name="Seah K. B. B."/>
        </authorList>
    </citation>
    <scope>NUCLEOTIDE SEQUENCE</scope>
    <source>
        <strain evidence="1">BECK_M7</strain>
    </source>
</reference>
<accession>A0A450UPV2</accession>
<dbReference type="EMBL" id="CAADFF010000060">
    <property type="protein sequence ID" value="VFJ94583.1"/>
    <property type="molecule type" value="Genomic_DNA"/>
</dbReference>
<gene>
    <name evidence="1" type="ORF">BECKLFY1418B_GA0070995_106013</name>
</gene>
<proteinExistence type="predicted"/>
<dbReference type="InterPro" id="IPR036010">
    <property type="entry name" value="2Fe-2S_ferredoxin-like_sf"/>
</dbReference>
<protein>
    <submittedName>
        <fullName evidence="1">Uncharacterized protein</fullName>
    </submittedName>
</protein>
<sequence length="74" mass="8712">MKKMLQITYLNDIPFPINPGETILDFAWRTGHHNIPTLCYVLNFSLVSTHFAWEREKGFECEPNYCNFRISSSK</sequence>
<dbReference type="GO" id="GO:0051536">
    <property type="term" value="F:iron-sulfur cluster binding"/>
    <property type="evidence" value="ECO:0007669"/>
    <property type="project" value="InterPro"/>
</dbReference>
<dbReference type="AlphaFoldDB" id="A0A450UPV2"/>
<name>A0A450UPV2_9GAMM</name>